<comment type="caution">
    <text evidence="2">The sequence shown here is derived from an EMBL/GenBank/DDBJ whole genome shotgun (WGS) entry which is preliminary data.</text>
</comment>
<evidence type="ECO:0000256" key="1">
    <source>
        <dbReference type="SAM" id="MobiDB-lite"/>
    </source>
</evidence>
<gene>
    <name evidence="2" type="ORF">FL583_18265</name>
</gene>
<dbReference type="OrthoDB" id="9948223at2"/>
<accession>A0A545AQM7</accession>
<organism evidence="2 3">
    <name type="scientific">Cryptosporangium phraense</name>
    <dbReference type="NCBI Taxonomy" id="2593070"/>
    <lineage>
        <taxon>Bacteria</taxon>
        <taxon>Bacillati</taxon>
        <taxon>Actinomycetota</taxon>
        <taxon>Actinomycetes</taxon>
        <taxon>Cryptosporangiales</taxon>
        <taxon>Cryptosporangiaceae</taxon>
        <taxon>Cryptosporangium</taxon>
    </lineage>
</organism>
<feature type="compositionally biased region" description="Basic and acidic residues" evidence="1">
    <location>
        <begin position="34"/>
        <end position="44"/>
    </location>
</feature>
<dbReference type="EMBL" id="VIRS01000012">
    <property type="protein sequence ID" value="TQS43583.1"/>
    <property type="molecule type" value="Genomic_DNA"/>
</dbReference>
<sequence length="77" mass="8479">MSAAKPSLDAAEQAKFFADLIARGEVVEADDVEREARAATKVDPESGEPLPPGVTHEIVRDENDQQPVVKRRRYSAF</sequence>
<dbReference type="AlphaFoldDB" id="A0A545AQM7"/>
<dbReference type="InParanoid" id="A0A545AQM7"/>
<evidence type="ECO:0000313" key="3">
    <source>
        <dbReference type="Proteomes" id="UP000317982"/>
    </source>
</evidence>
<dbReference type="RefSeq" id="WP_142705884.1">
    <property type="nucleotide sequence ID" value="NZ_VIRS01000012.1"/>
</dbReference>
<keyword evidence="3" id="KW-1185">Reference proteome</keyword>
<feature type="region of interest" description="Disordered" evidence="1">
    <location>
        <begin position="32"/>
        <end position="77"/>
    </location>
</feature>
<reference evidence="2 3" key="1">
    <citation type="submission" date="2019-07" db="EMBL/GenBank/DDBJ databases">
        <title>Cryptosporangium phraense sp. nov., isolated from plant litter.</title>
        <authorList>
            <person name="Suriyachadkun C."/>
        </authorList>
    </citation>
    <scope>NUCLEOTIDE SEQUENCE [LARGE SCALE GENOMIC DNA]</scope>
    <source>
        <strain evidence="2 3">A-T 5661</strain>
    </source>
</reference>
<protein>
    <submittedName>
        <fullName evidence="2">Uncharacterized protein</fullName>
    </submittedName>
</protein>
<proteinExistence type="predicted"/>
<evidence type="ECO:0000313" key="2">
    <source>
        <dbReference type="EMBL" id="TQS43583.1"/>
    </source>
</evidence>
<name>A0A545AQM7_9ACTN</name>
<dbReference type="Proteomes" id="UP000317982">
    <property type="component" value="Unassembled WGS sequence"/>
</dbReference>